<evidence type="ECO:0000256" key="1">
    <source>
        <dbReference type="SAM" id="Phobius"/>
    </source>
</evidence>
<keyword evidence="1" id="KW-0812">Transmembrane</keyword>
<reference evidence="2 3" key="1">
    <citation type="submission" date="2016-10" db="EMBL/GenBank/DDBJ databases">
        <authorList>
            <person name="de Groot N.N."/>
        </authorList>
    </citation>
    <scope>NUCLEOTIDE SEQUENCE [LARGE SCALE GENOMIC DNA]</scope>
    <source>
        <strain evidence="2 3">CGMCC 1.8925</strain>
    </source>
</reference>
<feature type="transmembrane region" description="Helical" evidence="1">
    <location>
        <begin position="18"/>
        <end position="40"/>
    </location>
</feature>
<feature type="transmembrane region" description="Helical" evidence="1">
    <location>
        <begin position="60"/>
        <end position="91"/>
    </location>
</feature>
<sequence length="117" mass="12958">MLPDAPHRPDLMPAKTVYALYAIGYLVALTTVAGVIYAYLTRGKDPLLDSHFDFQIRTFWISLAIAALAFATMVLGIGFLIWIFLAIWGLLRTVSGFLLAHEGKPITGTRHFGMIAY</sequence>
<gene>
    <name evidence="2" type="ORF">SAMN05660710_01931</name>
</gene>
<protein>
    <submittedName>
        <fullName evidence="2">Uncharacterized membrane protein</fullName>
    </submittedName>
</protein>
<organism evidence="2 3">
    <name type="scientific">Paracoccus tibetensis</name>
    <dbReference type="NCBI Taxonomy" id="336292"/>
    <lineage>
        <taxon>Bacteria</taxon>
        <taxon>Pseudomonadati</taxon>
        <taxon>Pseudomonadota</taxon>
        <taxon>Alphaproteobacteria</taxon>
        <taxon>Rhodobacterales</taxon>
        <taxon>Paracoccaceae</taxon>
        <taxon>Paracoccus</taxon>
    </lineage>
</organism>
<evidence type="ECO:0000313" key="2">
    <source>
        <dbReference type="EMBL" id="SCY57611.1"/>
    </source>
</evidence>
<proteinExistence type="predicted"/>
<dbReference type="RefSeq" id="WP_090743173.1">
    <property type="nucleotide sequence ID" value="NZ_FMVT01000006.1"/>
</dbReference>
<keyword evidence="1" id="KW-1133">Transmembrane helix</keyword>
<accession>A0A1G5H1S4</accession>
<keyword evidence="1" id="KW-0472">Membrane</keyword>
<dbReference type="Proteomes" id="UP000199502">
    <property type="component" value="Unassembled WGS sequence"/>
</dbReference>
<evidence type="ECO:0000313" key="3">
    <source>
        <dbReference type="Proteomes" id="UP000199502"/>
    </source>
</evidence>
<keyword evidence="3" id="KW-1185">Reference proteome</keyword>
<dbReference type="AlphaFoldDB" id="A0A1G5H1S4"/>
<dbReference type="EMBL" id="FMVT01000006">
    <property type="protein sequence ID" value="SCY57611.1"/>
    <property type="molecule type" value="Genomic_DNA"/>
</dbReference>
<dbReference type="OrthoDB" id="5405464at2"/>
<dbReference type="STRING" id="336292.SAMN05660710_01931"/>
<name>A0A1G5H1S4_9RHOB</name>